<protein>
    <submittedName>
        <fullName evidence="3">Uncharacterized protein</fullName>
    </submittedName>
</protein>
<name>A0A915CLY3_9BILA</name>
<keyword evidence="2" id="KW-1185">Reference proteome</keyword>
<feature type="region of interest" description="Disordered" evidence="1">
    <location>
        <begin position="1"/>
        <end position="20"/>
    </location>
</feature>
<evidence type="ECO:0000313" key="3">
    <source>
        <dbReference type="WBParaSite" id="jg10376"/>
    </source>
</evidence>
<sequence>MAGKFPSSRRKKKVHSEAPSIKPNENLIALKMPETYIVSDIATGQGNKELASLSVIPSNSVGLVLSSPSTCIPATQQVHVCVTKEESINSYESEYLENMSESTQSIDYDSPHTNLSFSRHIMEGRLLRPEPLEIFHQGIGLNAKPVFDSSAELVSIQPPFGDFEAVPSYRLILEQQKLAKETVMSKLDEFFSNDQVLNVRYDNPLKIYDVADIDKKKSVKMQEAVGSEPKKVDKGIQSSPCKPVILTAKKTLEEPANSPILREQWRCHVHRISSSHHRNDLSSTTSATSFPSELSVSSGFQSTSNSFVARSASFADVSSTSGHSSTAESAKKSVGLSDMATSAINYVLSLIQPSNNCCRSKRKPLQSSVRGETE</sequence>
<organism evidence="2 3">
    <name type="scientific">Ditylenchus dipsaci</name>
    <dbReference type="NCBI Taxonomy" id="166011"/>
    <lineage>
        <taxon>Eukaryota</taxon>
        <taxon>Metazoa</taxon>
        <taxon>Ecdysozoa</taxon>
        <taxon>Nematoda</taxon>
        <taxon>Chromadorea</taxon>
        <taxon>Rhabditida</taxon>
        <taxon>Tylenchina</taxon>
        <taxon>Tylenchomorpha</taxon>
        <taxon>Sphaerularioidea</taxon>
        <taxon>Anguinidae</taxon>
        <taxon>Anguininae</taxon>
        <taxon>Ditylenchus</taxon>
    </lineage>
</organism>
<dbReference type="Proteomes" id="UP000887574">
    <property type="component" value="Unplaced"/>
</dbReference>
<reference evidence="3" key="1">
    <citation type="submission" date="2022-11" db="UniProtKB">
        <authorList>
            <consortium name="WormBaseParasite"/>
        </authorList>
    </citation>
    <scope>IDENTIFICATION</scope>
</reference>
<accession>A0A915CLY3</accession>
<proteinExistence type="predicted"/>
<evidence type="ECO:0000256" key="1">
    <source>
        <dbReference type="SAM" id="MobiDB-lite"/>
    </source>
</evidence>
<dbReference type="AlphaFoldDB" id="A0A915CLY3"/>
<evidence type="ECO:0000313" key="2">
    <source>
        <dbReference type="Proteomes" id="UP000887574"/>
    </source>
</evidence>
<dbReference type="WBParaSite" id="jg10376">
    <property type="protein sequence ID" value="jg10376"/>
    <property type="gene ID" value="jg10376"/>
</dbReference>